<feature type="signal peptide" evidence="2">
    <location>
        <begin position="1"/>
        <end position="24"/>
    </location>
</feature>
<dbReference type="EMBL" id="JAVIJC010000037">
    <property type="protein sequence ID" value="MDX8495296.1"/>
    <property type="molecule type" value="Genomic_DNA"/>
</dbReference>
<feature type="compositionally biased region" description="Acidic residues" evidence="1">
    <location>
        <begin position="86"/>
        <end position="97"/>
    </location>
</feature>
<evidence type="ECO:0000313" key="4">
    <source>
        <dbReference type="Proteomes" id="UP001271249"/>
    </source>
</evidence>
<keyword evidence="4" id="KW-1185">Reference proteome</keyword>
<reference evidence="3 4" key="1">
    <citation type="submission" date="2023-08" db="EMBL/GenBank/DDBJ databases">
        <title>Implementing the SeqCode for naming new Mesorhizobium species isolated from Vachellia karroo root nodules.</title>
        <authorList>
            <person name="Van Lill M."/>
        </authorList>
    </citation>
    <scope>NUCLEOTIDE SEQUENCE [LARGE SCALE GENOMIC DNA]</scope>
    <source>
        <strain evidence="3 4">VK22B</strain>
    </source>
</reference>
<accession>A0ABU4Z7S5</accession>
<sequence length="97" mass="10423">MITRILVAAGALALAGSLAGLAKAQETFHGYDCTDDCSGHEAGYDWAARNDITDERDCDGDSQSFNEGCQAYVEEQADDAARNSQPDEENVDEDSDE</sequence>
<gene>
    <name evidence="3" type="ORF">RFN29_27430</name>
</gene>
<protein>
    <submittedName>
        <fullName evidence="3">Uncharacterized protein</fullName>
    </submittedName>
</protein>
<organism evidence="3 4">
    <name type="scientific">Mesorhizobium captivum</name>
    <dbReference type="NCBI Taxonomy" id="3072319"/>
    <lineage>
        <taxon>Bacteria</taxon>
        <taxon>Pseudomonadati</taxon>
        <taxon>Pseudomonadota</taxon>
        <taxon>Alphaproteobacteria</taxon>
        <taxon>Hyphomicrobiales</taxon>
        <taxon>Phyllobacteriaceae</taxon>
        <taxon>Mesorhizobium</taxon>
    </lineage>
</organism>
<dbReference type="Proteomes" id="UP001271249">
    <property type="component" value="Unassembled WGS sequence"/>
</dbReference>
<feature type="region of interest" description="Disordered" evidence="1">
    <location>
        <begin position="75"/>
        <end position="97"/>
    </location>
</feature>
<dbReference type="RefSeq" id="WP_320229077.1">
    <property type="nucleotide sequence ID" value="NZ_JAVIJB010000037.1"/>
</dbReference>
<evidence type="ECO:0000256" key="2">
    <source>
        <dbReference type="SAM" id="SignalP"/>
    </source>
</evidence>
<name>A0ABU4Z7S5_9HYPH</name>
<feature type="chain" id="PRO_5045057313" evidence="2">
    <location>
        <begin position="25"/>
        <end position="97"/>
    </location>
</feature>
<evidence type="ECO:0000256" key="1">
    <source>
        <dbReference type="SAM" id="MobiDB-lite"/>
    </source>
</evidence>
<comment type="caution">
    <text evidence="3">The sequence shown here is derived from an EMBL/GenBank/DDBJ whole genome shotgun (WGS) entry which is preliminary data.</text>
</comment>
<keyword evidence="2" id="KW-0732">Signal</keyword>
<evidence type="ECO:0000313" key="3">
    <source>
        <dbReference type="EMBL" id="MDX8495296.1"/>
    </source>
</evidence>
<proteinExistence type="predicted"/>